<dbReference type="AlphaFoldDB" id="A0A381UY90"/>
<proteinExistence type="predicted"/>
<dbReference type="EMBL" id="UINC01007327">
    <property type="protein sequence ID" value="SVA32701.1"/>
    <property type="molecule type" value="Genomic_DNA"/>
</dbReference>
<accession>A0A381UY90</accession>
<reference evidence="1" key="1">
    <citation type="submission" date="2018-05" db="EMBL/GenBank/DDBJ databases">
        <authorList>
            <person name="Lanie J.A."/>
            <person name="Ng W.-L."/>
            <person name="Kazmierczak K.M."/>
            <person name="Andrzejewski T.M."/>
            <person name="Davidsen T.M."/>
            <person name="Wayne K.J."/>
            <person name="Tettelin H."/>
            <person name="Glass J.I."/>
            <person name="Rusch D."/>
            <person name="Podicherti R."/>
            <person name="Tsui H.-C.T."/>
            <person name="Winkler M.E."/>
        </authorList>
    </citation>
    <scope>NUCLEOTIDE SEQUENCE</scope>
</reference>
<feature type="non-terminal residue" evidence="1">
    <location>
        <position position="39"/>
    </location>
</feature>
<sequence length="39" mass="4296">VSWIPALGGWLVTDRATALDVMRDDATFTVDDPRFSTAQ</sequence>
<organism evidence="1">
    <name type="scientific">marine metagenome</name>
    <dbReference type="NCBI Taxonomy" id="408172"/>
    <lineage>
        <taxon>unclassified sequences</taxon>
        <taxon>metagenomes</taxon>
        <taxon>ecological metagenomes</taxon>
    </lineage>
</organism>
<name>A0A381UY90_9ZZZZ</name>
<gene>
    <name evidence="1" type="ORF">METZ01_LOCUS85555</name>
</gene>
<protein>
    <submittedName>
        <fullName evidence="1">Uncharacterized protein</fullName>
    </submittedName>
</protein>
<feature type="non-terminal residue" evidence="1">
    <location>
        <position position="1"/>
    </location>
</feature>
<evidence type="ECO:0000313" key="1">
    <source>
        <dbReference type="EMBL" id="SVA32701.1"/>
    </source>
</evidence>